<proteinExistence type="predicted"/>
<evidence type="ECO:0000313" key="1">
    <source>
        <dbReference type="EMBL" id="GFZ32019.1"/>
    </source>
</evidence>
<sequence>MSELLELNDFFRWNGVKKLYCSNEVSYTVLAASLEKIILILHETHQSIEGRSTLISVNMKKPAFLLVCLLLK</sequence>
<keyword evidence="2" id="KW-1185">Reference proteome</keyword>
<organism evidence="1 2">
    <name type="scientific">Clostridium zeae</name>
    <dbReference type="NCBI Taxonomy" id="2759022"/>
    <lineage>
        <taxon>Bacteria</taxon>
        <taxon>Bacillati</taxon>
        <taxon>Bacillota</taxon>
        <taxon>Clostridia</taxon>
        <taxon>Eubacteriales</taxon>
        <taxon>Clostridiaceae</taxon>
        <taxon>Clostridium</taxon>
    </lineage>
</organism>
<dbReference type="RefSeq" id="WP_206870297.1">
    <property type="nucleotide sequence ID" value="NZ_BMBA01000002.1"/>
</dbReference>
<evidence type="ECO:0000313" key="2">
    <source>
        <dbReference type="Proteomes" id="UP000663802"/>
    </source>
</evidence>
<accession>A0ABQ1EBB1</accession>
<dbReference type="Proteomes" id="UP000663802">
    <property type="component" value="Unassembled WGS sequence"/>
</dbReference>
<dbReference type="EMBL" id="BMBA01000002">
    <property type="protein sequence ID" value="GFZ32019.1"/>
    <property type="molecule type" value="Genomic_DNA"/>
</dbReference>
<comment type="caution">
    <text evidence="1">The sequence shown here is derived from an EMBL/GenBank/DDBJ whole genome shotgun (WGS) entry which is preliminary data.</text>
</comment>
<name>A0ABQ1EBB1_9CLOT</name>
<protein>
    <submittedName>
        <fullName evidence="1">Uncharacterized protein</fullName>
    </submittedName>
</protein>
<reference evidence="1 2" key="1">
    <citation type="journal article" date="2021" name="Int. J. Syst. Evol. Microbiol.">
        <title>Clostridium zeae sp. nov., isolated from corn silage.</title>
        <authorList>
            <person name="Kobayashi H."/>
            <person name="Tanizawa Y."/>
            <person name="Yagura M."/>
            <person name="Sakamoto M."/>
            <person name="Ohkuma M."/>
            <person name="Tohno M."/>
        </authorList>
    </citation>
    <scope>NUCLEOTIDE SEQUENCE [LARGE SCALE GENOMIC DNA]</scope>
    <source>
        <strain evidence="1 2">CSC2</strain>
    </source>
</reference>
<gene>
    <name evidence="1" type="ORF">CSC2_25450</name>
</gene>